<evidence type="ECO:0000313" key="1">
    <source>
        <dbReference type="EMBL" id="MBS4221449.1"/>
    </source>
</evidence>
<dbReference type="RefSeq" id="WP_213096468.1">
    <property type="nucleotide sequence ID" value="NZ_JAGYPH010000001.1"/>
</dbReference>
<dbReference type="Proteomes" id="UP000676456">
    <property type="component" value="Unassembled WGS sequence"/>
</dbReference>
<sequence>MQKNNQFEAIFLPSKSGIVKIFIYGFQPYGSWGQVFASMNDMSVNVKGYNRKKTIIRAIAKLNESLLNMKED</sequence>
<evidence type="ECO:0000313" key="2">
    <source>
        <dbReference type="Proteomes" id="UP000676456"/>
    </source>
</evidence>
<gene>
    <name evidence="1" type="ORF">KHA91_01595</name>
</gene>
<protein>
    <submittedName>
        <fullName evidence="1">Uncharacterized protein</fullName>
    </submittedName>
</protein>
<name>A0A942UP23_9BACI</name>
<comment type="caution">
    <text evidence="1">The sequence shown here is derived from an EMBL/GenBank/DDBJ whole genome shotgun (WGS) entry which is preliminary data.</text>
</comment>
<reference evidence="1 2" key="1">
    <citation type="submission" date="2021-05" db="EMBL/GenBank/DDBJ databases">
        <title>Novel Bacillus species.</title>
        <authorList>
            <person name="Liu G."/>
        </authorList>
    </citation>
    <scope>NUCLEOTIDE SEQUENCE [LARGE SCALE GENOMIC DNA]</scope>
    <source>
        <strain evidence="1 2">FJAT-49682</strain>
    </source>
</reference>
<keyword evidence="2" id="KW-1185">Reference proteome</keyword>
<organism evidence="1 2">
    <name type="scientific">Lederbergia citrea</name>
    <dbReference type="NCBI Taxonomy" id="2833581"/>
    <lineage>
        <taxon>Bacteria</taxon>
        <taxon>Bacillati</taxon>
        <taxon>Bacillota</taxon>
        <taxon>Bacilli</taxon>
        <taxon>Bacillales</taxon>
        <taxon>Bacillaceae</taxon>
        <taxon>Lederbergia</taxon>
    </lineage>
</organism>
<dbReference type="AlphaFoldDB" id="A0A942UP23"/>
<accession>A0A942UP23</accession>
<dbReference type="EMBL" id="JAGYPN010000001">
    <property type="protein sequence ID" value="MBS4221449.1"/>
    <property type="molecule type" value="Genomic_DNA"/>
</dbReference>
<proteinExistence type="predicted"/>